<dbReference type="GO" id="GO:0045944">
    <property type="term" value="P:positive regulation of transcription by RNA polymerase II"/>
    <property type="evidence" value="ECO:0007669"/>
    <property type="project" value="InterPro"/>
</dbReference>
<dbReference type="SMART" id="SM00432">
    <property type="entry name" value="MADS"/>
    <property type="match status" value="1"/>
</dbReference>
<keyword evidence="8" id="KW-1185">Reference proteome</keyword>
<dbReference type="Gene3D" id="3.40.1810.10">
    <property type="entry name" value="Transcription factor, MADS-box"/>
    <property type="match status" value="1"/>
</dbReference>
<evidence type="ECO:0000256" key="5">
    <source>
        <dbReference type="ARBA" id="ARBA00023242"/>
    </source>
</evidence>
<dbReference type="GO" id="GO:0046983">
    <property type="term" value="F:protein dimerization activity"/>
    <property type="evidence" value="ECO:0007669"/>
    <property type="project" value="InterPro"/>
</dbReference>
<protein>
    <submittedName>
        <fullName evidence="7">SRF-TF domain-containing protein</fullName>
    </submittedName>
</protein>
<sequence length="191" mass="21910">MEGKRTRGRQKIEMKMINNEDDRVITFSKRRSGIYKKASELVTLCGAELGIVIFSPTGKPFSYGHPSIEAITNRYLNINTPPSNNTRSLVEAHRRVKIHELNQQHNEVHNQLDDEKERGKRLKQIARSSQSQGWWEVNIEELGMQELQQMNALMEDLHSKLLIRISELTGIGASSSASLLTYQPFCCQYDH</sequence>
<dbReference type="Gene3D" id="6.10.140.920">
    <property type="match status" value="1"/>
</dbReference>
<dbReference type="InterPro" id="IPR002100">
    <property type="entry name" value="TF_MADSbox"/>
</dbReference>
<dbReference type="Proteomes" id="UP000187406">
    <property type="component" value="Unassembled WGS sequence"/>
</dbReference>
<dbReference type="OrthoDB" id="1898716at2759"/>
<proteinExistence type="predicted"/>
<dbReference type="FunFam" id="3.40.1810.10:FF:000006">
    <property type="entry name" value="Agamous-like MADS-box protein AGL62"/>
    <property type="match status" value="1"/>
</dbReference>
<dbReference type="CDD" id="cd00265">
    <property type="entry name" value="MADS_MEF2_like"/>
    <property type="match status" value="1"/>
</dbReference>
<name>A0A1Q3DII5_CEPFO</name>
<keyword evidence="5" id="KW-0539">Nucleus</keyword>
<dbReference type="PANTHER" id="PTHR11945:SF725">
    <property type="entry name" value="AGAMOUS-LIKE 58-RELATED"/>
    <property type="match status" value="1"/>
</dbReference>
<dbReference type="PANTHER" id="PTHR11945">
    <property type="entry name" value="MADS BOX PROTEIN"/>
    <property type="match status" value="1"/>
</dbReference>
<keyword evidence="3" id="KW-0238">DNA-binding</keyword>
<organism evidence="7 8">
    <name type="scientific">Cephalotus follicularis</name>
    <name type="common">Albany pitcher plant</name>
    <dbReference type="NCBI Taxonomy" id="3775"/>
    <lineage>
        <taxon>Eukaryota</taxon>
        <taxon>Viridiplantae</taxon>
        <taxon>Streptophyta</taxon>
        <taxon>Embryophyta</taxon>
        <taxon>Tracheophyta</taxon>
        <taxon>Spermatophyta</taxon>
        <taxon>Magnoliopsida</taxon>
        <taxon>eudicotyledons</taxon>
        <taxon>Gunneridae</taxon>
        <taxon>Pentapetalae</taxon>
        <taxon>rosids</taxon>
        <taxon>fabids</taxon>
        <taxon>Oxalidales</taxon>
        <taxon>Cephalotaceae</taxon>
        <taxon>Cephalotus</taxon>
    </lineage>
</organism>
<dbReference type="PROSITE" id="PS50066">
    <property type="entry name" value="MADS_BOX_2"/>
    <property type="match status" value="1"/>
</dbReference>
<dbReference type="GO" id="GO:0000981">
    <property type="term" value="F:DNA-binding transcription factor activity, RNA polymerase II-specific"/>
    <property type="evidence" value="ECO:0007669"/>
    <property type="project" value="TreeGrafter"/>
</dbReference>
<evidence type="ECO:0000259" key="6">
    <source>
        <dbReference type="PROSITE" id="PS50066"/>
    </source>
</evidence>
<dbReference type="InterPro" id="IPR033896">
    <property type="entry name" value="MEF2-like_N"/>
</dbReference>
<evidence type="ECO:0000256" key="2">
    <source>
        <dbReference type="ARBA" id="ARBA00023015"/>
    </source>
</evidence>
<keyword evidence="2" id="KW-0805">Transcription regulation</keyword>
<dbReference type="GO" id="GO:0000978">
    <property type="term" value="F:RNA polymerase II cis-regulatory region sequence-specific DNA binding"/>
    <property type="evidence" value="ECO:0007669"/>
    <property type="project" value="TreeGrafter"/>
</dbReference>
<evidence type="ECO:0000256" key="4">
    <source>
        <dbReference type="ARBA" id="ARBA00023163"/>
    </source>
</evidence>
<gene>
    <name evidence="7" type="ORF">CFOL_v3_35623</name>
</gene>
<dbReference type="PRINTS" id="PR00404">
    <property type="entry name" value="MADSDOMAIN"/>
</dbReference>
<dbReference type="InterPro" id="IPR036879">
    <property type="entry name" value="TF_MADSbox_sf"/>
</dbReference>
<evidence type="ECO:0000256" key="3">
    <source>
        <dbReference type="ARBA" id="ARBA00023125"/>
    </source>
</evidence>
<dbReference type="SUPFAM" id="SSF55455">
    <property type="entry name" value="SRF-like"/>
    <property type="match status" value="1"/>
</dbReference>
<dbReference type="EMBL" id="BDDD01009199">
    <property type="protein sequence ID" value="GAV92242.1"/>
    <property type="molecule type" value="Genomic_DNA"/>
</dbReference>
<dbReference type="Pfam" id="PF00319">
    <property type="entry name" value="SRF-TF"/>
    <property type="match status" value="1"/>
</dbReference>
<dbReference type="AlphaFoldDB" id="A0A1Q3DII5"/>
<reference evidence="8" key="1">
    <citation type="submission" date="2016-04" db="EMBL/GenBank/DDBJ databases">
        <title>Cephalotus genome sequencing.</title>
        <authorList>
            <person name="Fukushima K."/>
            <person name="Hasebe M."/>
            <person name="Fang X."/>
        </authorList>
    </citation>
    <scope>NUCLEOTIDE SEQUENCE [LARGE SCALE GENOMIC DNA]</scope>
    <source>
        <strain evidence="8">cv. St1</strain>
    </source>
</reference>
<evidence type="ECO:0000313" key="7">
    <source>
        <dbReference type="EMBL" id="GAV92242.1"/>
    </source>
</evidence>
<evidence type="ECO:0000256" key="1">
    <source>
        <dbReference type="ARBA" id="ARBA00004123"/>
    </source>
</evidence>
<comment type="subcellular location">
    <subcellularLocation>
        <location evidence="1">Nucleus</location>
    </subcellularLocation>
</comment>
<feature type="domain" description="MADS-box" evidence="6">
    <location>
        <begin position="7"/>
        <end position="67"/>
    </location>
</feature>
<accession>A0A1Q3DII5</accession>
<keyword evidence="4" id="KW-0804">Transcription</keyword>
<evidence type="ECO:0000313" key="8">
    <source>
        <dbReference type="Proteomes" id="UP000187406"/>
    </source>
</evidence>
<dbReference type="GO" id="GO:0005634">
    <property type="term" value="C:nucleus"/>
    <property type="evidence" value="ECO:0007669"/>
    <property type="project" value="UniProtKB-SubCell"/>
</dbReference>
<comment type="caution">
    <text evidence="7">The sequence shown here is derived from an EMBL/GenBank/DDBJ whole genome shotgun (WGS) entry which is preliminary data.</text>
</comment>
<dbReference type="InParanoid" id="A0A1Q3DII5"/>